<dbReference type="SUPFAM" id="SSF51126">
    <property type="entry name" value="Pectin lyase-like"/>
    <property type="match status" value="1"/>
</dbReference>
<feature type="chain" id="PRO_5025007033" description="Fibronectin type-III domain-containing protein" evidence="2">
    <location>
        <begin position="19"/>
        <end position="932"/>
    </location>
</feature>
<dbReference type="InterPro" id="IPR012334">
    <property type="entry name" value="Pectin_lyas_fold"/>
</dbReference>
<dbReference type="Proteomes" id="UP000268469">
    <property type="component" value="Unassembled WGS sequence"/>
</dbReference>
<dbReference type="Gene3D" id="2.160.20.10">
    <property type="entry name" value="Single-stranded right-handed beta-helix, Pectin lyase-like"/>
    <property type="match status" value="2"/>
</dbReference>
<dbReference type="InterPro" id="IPR036116">
    <property type="entry name" value="FN3_sf"/>
</dbReference>
<keyword evidence="2" id="KW-0732">Signal</keyword>
<dbReference type="InterPro" id="IPR003961">
    <property type="entry name" value="FN3_dom"/>
</dbReference>
<dbReference type="Gene3D" id="2.60.40.10">
    <property type="entry name" value="Immunoglobulins"/>
    <property type="match status" value="1"/>
</dbReference>
<sequence length="932" mass="105862">MKRLLPFIILILSSPLNAQIIKGWEYEEAICEGDWHIPWYYLYPYLAYNLRGDGKWVIISGREAYGGYFGFYLDTLERRWVYDESLTEGLGAHGWEEAPALCYNLRQDNKWVLIGHQGSNFYGYYWDGDEWIEDPSIVNGLPEVSGEVKHCFIDSLLPDGRWTLITGTDEGILRAFYWDGDEWIEDPSRVNGIPDIGSHVSVTAGFNLRRDNRWVLIVTNYSIAQPRGFYWDGNIWIEDSSIVKGLPEDNLLKPTMGYNVWGDGKWILYMGCNRQGTILGYFYDSVDVSNLPQQEDIEVSDVGATTALIKFTYPRTWTHSIKYSLSPDLSDPLWSYRVEDEDSVEIKLKNLLPDTTYYFRVYTFVPWDTSYYVESRTRSFRTLKAQSYIYLTPDDTLTIQEALELLPPEGGTIELSSGTFSISEPIRIWMNNVTIFGQGMDSTVLMPGVSFDGHLIFVTQAEDPYYRANWIYTHKDLTFWFNYPQIPLDTTILVHDVTLSDFKIDGDGSNGGIYGVEVWDVVCERIRTEKTTGAISYNPGINCLIDSCISLNDRIAYWLTLLSRSCYIKNCTVKNAHGWIPAVHTNGSKDSEYEELPDYPPPEISNNIITDCVDAIHVYSTNDILVHDNIIDGFLRCGIKVSISGNCEIYNNVVKNGRSDIDDSHGIRYHEANGCIFRNNIVYNNKGYGFHMADRFEEARTGEIINNVFYKNSKGGLYNPKEFEQDIIVKNNIIAENGGWGIEGGFSVISYNDVWGNDSGSFYNATSDIGNIFADPLFADPENGDFHLKSEGGRWDGEKWVHDSVTSPCIDAGDPEDDYSNEPEPNGDRINMGAYGNTAEASKTPGPAEVEEILVYPNPYRADQAWEEEIVFENLPEDAAIWIYTAAGELVERIKSRNRRVVWNINDVSSGVYIYLIKAAGFKKVGKVSVIK</sequence>
<evidence type="ECO:0000313" key="4">
    <source>
        <dbReference type="EMBL" id="RKX71111.1"/>
    </source>
</evidence>
<dbReference type="InterPro" id="IPR006626">
    <property type="entry name" value="PbH1"/>
</dbReference>
<keyword evidence="1" id="KW-0677">Repeat</keyword>
<accession>A0A660SM76</accession>
<dbReference type="PANTHER" id="PTHR22990:SF15">
    <property type="entry name" value="F-BOX ONLY PROTEIN 10"/>
    <property type="match status" value="1"/>
</dbReference>
<dbReference type="SUPFAM" id="SSF49265">
    <property type="entry name" value="Fibronectin type III"/>
    <property type="match status" value="1"/>
</dbReference>
<dbReference type="InterPro" id="IPR013783">
    <property type="entry name" value="Ig-like_fold"/>
</dbReference>
<dbReference type="SMART" id="SM00710">
    <property type="entry name" value="PbH1"/>
    <property type="match status" value="8"/>
</dbReference>
<dbReference type="EMBL" id="QNBE01000017">
    <property type="protein sequence ID" value="RKX71111.1"/>
    <property type="molecule type" value="Genomic_DNA"/>
</dbReference>
<dbReference type="InterPro" id="IPR039448">
    <property type="entry name" value="Beta_helix"/>
</dbReference>
<dbReference type="InterPro" id="IPR013687">
    <property type="entry name" value="Disaggr-rel"/>
</dbReference>
<evidence type="ECO:0000313" key="5">
    <source>
        <dbReference type="Proteomes" id="UP000268469"/>
    </source>
</evidence>
<dbReference type="PROSITE" id="PS50853">
    <property type="entry name" value="FN3"/>
    <property type="match status" value="1"/>
</dbReference>
<dbReference type="InterPro" id="IPR011050">
    <property type="entry name" value="Pectin_lyase_fold/virulence"/>
</dbReference>
<dbReference type="NCBIfam" id="TIGR04183">
    <property type="entry name" value="Por_Secre_tail"/>
    <property type="match status" value="1"/>
</dbReference>
<gene>
    <name evidence="4" type="ORF">DRP53_02745</name>
</gene>
<dbReference type="AlphaFoldDB" id="A0A660SM76"/>
<dbReference type="InterPro" id="IPR026444">
    <property type="entry name" value="Secre_tail"/>
</dbReference>
<feature type="signal peptide" evidence="2">
    <location>
        <begin position="1"/>
        <end position="18"/>
    </location>
</feature>
<reference evidence="4 5" key="1">
    <citation type="submission" date="2018-06" db="EMBL/GenBank/DDBJ databases">
        <title>Extensive metabolic versatility and redundancy in microbially diverse, dynamic hydrothermal sediments.</title>
        <authorList>
            <person name="Dombrowski N."/>
            <person name="Teske A."/>
            <person name="Baker B.J."/>
        </authorList>
    </citation>
    <scope>NUCLEOTIDE SEQUENCE [LARGE SCALE GENOMIC DNA]</scope>
    <source>
        <strain evidence="4">B36_G15</strain>
    </source>
</reference>
<dbReference type="PANTHER" id="PTHR22990">
    <property type="entry name" value="F-BOX ONLY PROTEIN"/>
    <property type="match status" value="1"/>
</dbReference>
<feature type="domain" description="Fibronectin type-III" evidence="3">
    <location>
        <begin position="293"/>
        <end position="385"/>
    </location>
</feature>
<organism evidence="4 5">
    <name type="scientific">candidate division WOR-3 bacterium</name>
    <dbReference type="NCBI Taxonomy" id="2052148"/>
    <lineage>
        <taxon>Bacteria</taxon>
        <taxon>Bacteria division WOR-3</taxon>
    </lineage>
</organism>
<dbReference type="InterPro" id="IPR051550">
    <property type="entry name" value="SCF-Subunits/Alg-Epimerases"/>
</dbReference>
<evidence type="ECO:0000256" key="1">
    <source>
        <dbReference type="ARBA" id="ARBA00022737"/>
    </source>
</evidence>
<dbReference type="CDD" id="cd00063">
    <property type="entry name" value="FN3"/>
    <property type="match status" value="1"/>
</dbReference>
<evidence type="ECO:0000256" key="2">
    <source>
        <dbReference type="SAM" id="SignalP"/>
    </source>
</evidence>
<protein>
    <recommendedName>
        <fullName evidence="3">Fibronectin type-III domain-containing protein</fullName>
    </recommendedName>
</protein>
<dbReference type="SMART" id="SM00060">
    <property type="entry name" value="FN3"/>
    <property type="match status" value="1"/>
</dbReference>
<evidence type="ECO:0000259" key="3">
    <source>
        <dbReference type="PROSITE" id="PS50853"/>
    </source>
</evidence>
<dbReference type="Pfam" id="PF13229">
    <property type="entry name" value="Beta_helix"/>
    <property type="match status" value="1"/>
</dbReference>
<proteinExistence type="predicted"/>
<name>A0A660SM76_UNCW3</name>
<comment type="caution">
    <text evidence="4">The sequence shown here is derived from an EMBL/GenBank/DDBJ whole genome shotgun (WGS) entry which is preliminary data.</text>
</comment>
<dbReference type="Pfam" id="PF08480">
    <property type="entry name" value="Disaggr_assoc"/>
    <property type="match status" value="1"/>
</dbReference>